<dbReference type="CDD" id="cd19868">
    <property type="entry name" value="DSRM_DGCR8_rpt2"/>
    <property type="match status" value="1"/>
</dbReference>
<dbReference type="PROSITE" id="PS50137">
    <property type="entry name" value="DS_RBD"/>
    <property type="match status" value="1"/>
</dbReference>
<keyword evidence="1" id="KW-0694">RNA-binding</keyword>
<dbReference type="SUPFAM" id="SSF54768">
    <property type="entry name" value="dsRNA-binding domain-like"/>
    <property type="match status" value="2"/>
</dbReference>
<proteinExistence type="predicted"/>
<dbReference type="EMBL" id="GECU01035690">
    <property type="protein sequence ID" value="JAS72016.1"/>
    <property type="molecule type" value="Transcribed_RNA"/>
</dbReference>
<evidence type="ECO:0000256" key="1">
    <source>
        <dbReference type="PROSITE-ProRule" id="PRU00266"/>
    </source>
</evidence>
<feature type="domain" description="DRBM" evidence="3">
    <location>
        <begin position="265"/>
        <end position="332"/>
    </location>
</feature>
<dbReference type="Pfam" id="PF00035">
    <property type="entry name" value="dsrm"/>
    <property type="match status" value="2"/>
</dbReference>
<dbReference type="SMART" id="SM00358">
    <property type="entry name" value="DSRM"/>
    <property type="match status" value="2"/>
</dbReference>
<gene>
    <name evidence="4" type="ORF">g.52662</name>
</gene>
<dbReference type="GO" id="GO:0070878">
    <property type="term" value="F:primary miRNA binding"/>
    <property type="evidence" value="ECO:0007669"/>
    <property type="project" value="TreeGrafter"/>
</dbReference>
<evidence type="ECO:0000259" key="3">
    <source>
        <dbReference type="PROSITE" id="PS50137"/>
    </source>
</evidence>
<dbReference type="InterPro" id="IPR040375">
    <property type="entry name" value="DGCR8"/>
</dbReference>
<protein>
    <recommendedName>
        <fullName evidence="3">DRBM domain-containing protein</fullName>
    </recommendedName>
</protein>
<feature type="compositionally biased region" description="Polar residues" evidence="2">
    <location>
        <begin position="242"/>
        <end position="252"/>
    </location>
</feature>
<name>A0A1B6HBH8_9HEMI</name>
<organism evidence="4">
    <name type="scientific">Homalodisca liturata</name>
    <dbReference type="NCBI Taxonomy" id="320908"/>
    <lineage>
        <taxon>Eukaryota</taxon>
        <taxon>Metazoa</taxon>
        <taxon>Ecdysozoa</taxon>
        <taxon>Arthropoda</taxon>
        <taxon>Hexapoda</taxon>
        <taxon>Insecta</taxon>
        <taxon>Pterygota</taxon>
        <taxon>Neoptera</taxon>
        <taxon>Paraneoptera</taxon>
        <taxon>Hemiptera</taxon>
        <taxon>Auchenorrhyncha</taxon>
        <taxon>Membracoidea</taxon>
        <taxon>Cicadellidae</taxon>
        <taxon>Cicadellinae</taxon>
        <taxon>Proconiini</taxon>
        <taxon>Homalodisca</taxon>
    </lineage>
</organism>
<dbReference type="AlphaFoldDB" id="A0A1B6HBH8"/>
<dbReference type="FunFam" id="3.30.160.590:FF:000001">
    <property type="entry name" value="microprocessor complex subunit DGCR8"/>
    <property type="match status" value="1"/>
</dbReference>
<feature type="region of interest" description="Disordered" evidence="2">
    <location>
        <begin position="224"/>
        <end position="256"/>
    </location>
</feature>
<feature type="compositionally biased region" description="Acidic residues" evidence="2">
    <location>
        <begin position="10"/>
        <end position="23"/>
    </location>
</feature>
<dbReference type="GO" id="GO:0003725">
    <property type="term" value="F:double-stranded RNA binding"/>
    <property type="evidence" value="ECO:0007669"/>
    <property type="project" value="TreeGrafter"/>
</dbReference>
<evidence type="ECO:0000256" key="2">
    <source>
        <dbReference type="SAM" id="MobiDB-lite"/>
    </source>
</evidence>
<feature type="region of interest" description="Disordered" evidence="2">
    <location>
        <begin position="1"/>
        <end position="44"/>
    </location>
</feature>
<dbReference type="Gene3D" id="3.30.160.590">
    <property type="match status" value="1"/>
</dbReference>
<dbReference type="Gene3D" id="3.30.160.20">
    <property type="match status" value="2"/>
</dbReference>
<dbReference type="FunFam" id="3.30.160.20:FF:000021">
    <property type="entry name" value="Microprocessor complex subunit DGCR8"/>
    <property type="match status" value="1"/>
</dbReference>
<dbReference type="GO" id="GO:0031053">
    <property type="term" value="P:primary miRNA processing"/>
    <property type="evidence" value="ECO:0007669"/>
    <property type="project" value="InterPro"/>
</dbReference>
<dbReference type="CDD" id="cd19867">
    <property type="entry name" value="DSRM_DGCR8_rpt1"/>
    <property type="match status" value="1"/>
</dbReference>
<evidence type="ECO:0000313" key="4">
    <source>
        <dbReference type="EMBL" id="JAS72016.1"/>
    </source>
</evidence>
<dbReference type="Gene3D" id="2.20.70.10">
    <property type="match status" value="1"/>
</dbReference>
<sequence length="542" mass="61765">MNPALREFDVLDDLEGNEHEENEAQQSNSSEYESDGSEEVPLDDLDAMLEEGLPDKFKDSGKNKEHSIRLKRKVVLEEIGHDHFDLLPEGWIQIMHNSGMPVYLHQKSRVCTMARPYYLGPGSSRNHKIPLSAIPCLQYRRALEVEKKNKEEKEKLSVQNQSQPELQLMTAKIETSEENEASQSLEATDLREYCKKIFNFKTITLIPFKSWADRRKYVRMTKDLKKRQRPSLPGGTKLLKFPTQNPDGTNSRSKGEWIINPNGKSYVCILHEYVQHALRKHPKYQFKELENPATPYSATVFIGDMQYSVGVGASKKQAKVEAAKAALEVLIPEMKDKIERDSQFGMRSGIARRSQNSDISIFDQIKVEDPRVAEFCAKTTEPPPYAILLTCLSRNMGLGDIKVHYEMNSKKHKEDEFTMTVGNHTATVVCKNKRDGKQRAAQAILQALHPNITHWGSLLRMYGNRSIKNVKEKKQEEQEITGLQSKASLNQPNFAILEKLKTEMLKLKEKREAVKAKGKFTPPENIILPSLSSTDLNKVNLS</sequence>
<dbReference type="GO" id="GO:0020037">
    <property type="term" value="F:heme binding"/>
    <property type="evidence" value="ECO:0007669"/>
    <property type="project" value="InterPro"/>
</dbReference>
<dbReference type="PANTHER" id="PTHR13482">
    <property type="entry name" value="MICRORNA PROCESSOR COMPLEX SUBUNIT DGCR8"/>
    <property type="match status" value="1"/>
</dbReference>
<dbReference type="GO" id="GO:0070877">
    <property type="term" value="C:microprocessor complex"/>
    <property type="evidence" value="ECO:0007669"/>
    <property type="project" value="InterPro"/>
</dbReference>
<accession>A0A1B6HBH8</accession>
<feature type="compositionally biased region" description="Acidic residues" evidence="2">
    <location>
        <begin position="32"/>
        <end position="44"/>
    </location>
</feature>
<dbReference type="PANTHER" id="PTHR13482:SF3">
    <property type="entry name" value="MICROPROCESSOR COMPLEX SUBUNIT DGCR8"/>
    <property type="match status" value="1"/>
</dbReference>
<dbReference type="InterPro" id="IPR014720">
    <property type="entry name" value="dsRBD_dom"/>
</dbReference>
<dbReference type="GO" id="GO:0042802">
    <property type="term" value="F:identical protein binding"/>
    <property type="evidence" value="ECO:0007669"/>
    <property type="project" value="InterPro"/>
</dbReference>
<reference evidence="4" key="1">
    <citation type="submission" date="2015-11" db="EMBL/GenBank/DDBJ databases">
        <title>De novo transcriptome assembly of four potential Pierce s Disease insect vectors from Arizona vineyards.</title>
        <authorList>
            <person name="Tassone E.E."/>
        </authorList>
    </citation>
    <scope>NUCLEOTIDE SEQUENCE</scope>
</reference>